<protein>
    <submittedName>
        <fullName evidence="1">Uncharacterized protein</fullName>
    </submittedName>
</protein>
<organism evidence="1">
    <name type="scientific">uncultured Caudovirales phage</name>
    <dbReference type="NCBI Taxonomy" id="2100421"/>
    <lineage>
        <taxon>Viruses</taxon>
        <taxon>Duplodnaviria</taxon>
        <taxon>Heunggongvirae</taxon>
        <taxon>Uroviricota</taxon>
        <taxon>Caudoviricetes</taxon>
        <taxon>Peduoviridae</taxon>
        <taxon>Maltschvirus</taxon>
        <taxon>Maltschvirus maltsch</taxon>
    </lineage>
</organism>
<reference evidence="1" key="1">
    <citation type="submission" date="2020-04" db="EMBL/GenBank/DDBJ databases">
        <authorList>
            <person name="Chiriac C."/>
            <person name="Salcher M."/>
            <person name="Ghai R."/>
            <person name="Kavagutti S V."/>
        </authorList>
    </citation>
    <scope>NUCLEOTIDE SEQUENCE</scope>
</reference>
<sequence length="176" mass="18185">MKTVIRSVSLFLLIFLASFSAFAQTPADILPTVQTTDLSRAVVLVGAGVHNGQASGFTNILVHATGPVYAALAEDVQGGKTSTRAGIETILYRHGGLFLSAKGNAGVATGATAIGGSYGVGGSVLYRLPKAPAYVFAFSGTWDYSNIADVGRDITSGKARQVFSGGTYRFAVGKVF</sequence>
<dbReference type="EMBL" id="LR796251">
    <property type="protein sequence ID" value="CAB4131078.1"/>
    <property type="molecule type" value="Genomic_DNA"/>
</dbReference>
<evidence type="ECO:0000313" key="1">
    <source>
        <dbReference type="EMBL" id="CAB4131078.1"/>
    </source>
</evidence>
<name>A0A6J5L8W5_9CAUD</name>
<proteinExistence type="predicted"/>
<gene>
    <name evidence="1" type="ORF">UFOVP130_58</name>
</gene>
<accession>A0A6J5L8W5</accession>